<gene>
    <name evidence="2" type="ORF">F4554_005515</name>
</gene>
<dbReference type="InterPro" id="IPR051678">
    <property type="entry name" value="AGP_Transferase"/>
</dbReference>
<dbReference type="EMBL" id="JACBZH010000001">
    <property type="protein sequence ID" value="NYH92877.1"/>
    <property type="molecule type" value="Genomic_DNA"/>
</dbReference>
<evidence type="ECO:0000313" key="3">
    <source>
        <dbReference type="Proteomes" id="UP000579605"/>
    </source>
</evidence>
<reference evidence="2 3" key="1">
    <citation type="submission" date="2020-07" db="EMBL/GenBank/DDBJ databases">
        <title>Sequencing the genomes of 1000 actinobacteria strains.</title>
        <authorList>
            <person name="Klenk H.-P."/>
        </authorList>
    </citation>
    <scope>NUCLEOTIDE SEQUENCE [LARGE SCALE GENOMIC DNA]</scope>
    <source>
        <strain evidence="2 3">DSM 18448</strain>
    </source>
</reference>
<sequence>MKTFSADAFDRRRNEFAALRSVQHVVPVPQVLPTADPASIRMTFVPGILGQEWVAQDGPDRNLRHTRLMQQCGIVLRGLHDLGSDAPVEGVPGEGPVLVHGDFAPYNLIVDAETGELQAVIDWELAHRGSPVEDLAWLEWNMRIWYSPDDQVLEALYEAYGSLPAWRDRHQAMIDRCRPPLEASRRPSFPADVAERWAVHMERTYAFDEVVGRT</sequence>
<protein>
    <submittedName>
        <fullName evidence="2">tRNA A-37 threonylcarbamoyl transferase component Bud32</fullName>
    </submittedName>
</protein>
<dbReference type="RefSeq" id="WP_202889483.1">
    <property type="nucleotide sequence ID" value="NZ_BAAARR010000029.1"/>
</dbReference>
<dbReference type="SUPFAM" id="SSF56112">
    <property type="entry name" value="Protein kinase-like (PK-like)"/>
    <property type="match status" value="1"/>
</dbReference>
<dbReference type="InterPro" id="IPR011009">
    <property type="entry name" value="Kinase-like_dom_sf"/>
</dbReference>
<evidence type="ECO:0000259" key="1">
    <source>
        <dbReference type="Pfam" id="PF01636"/>
    </source>
</evidence>
<organism evidence="2 3">
    <name type="scientific">Actinopolymorpha rutila</name>
    <dbReference type="NCBI Taxonomy" id="446787"/>
    <lineage>
        <taxon>Bacteria</taxon>
        <taxon>Bacillati</taxon>
        <taxon>Actinomycetota</taxon>
        <taxon>Actinomycetes</taxon>
        <taxon>Propionibacteriales</taxon>
        <taxon>Actinopolymorphaceae</taxon>
        <taxon>Actinopolymorpha</taxon>
    </lineage>
</organism>
<proteinExistence type="predicted"/>
<dbReference type="InterPro" id="IPR002575">
    <property type="entry name" value="Aminoglycoside_PTrfase"/>
</dbReference>
<comment type="caution">
    <text evidence="2">The sequence shown here is derived from an EMBL/GenBank/DDBJ whole genome shotgun (WGS) entry which is preliminary data.</text>
</comment>
<evidence type="ECO:0000313" key="2">
    <source>
        <dbReference type="EMBL" id="NYH92877.1"/>
    </source>
</evidence>
<dbReference type="Proteomes" id="UP000579605">
    <property type="component" value="Unassembled WGS sequence"/>
</dbReference>
<dbReference type="AlphaFoldDB" id="A0A852ZIJ7"/>
<dbReference type="Pfam" id="PF01636">
    <property type="entry name" value="APH"/>
    <property type="match status" value="1"/>
</dbReference>
<feature type="domain" description="Aminoglycoside phosphotransferase" evidence="1">
    <location>
        <begin position="94"/>
        <end position="167"/>
    </location>
</feature>
<accession>A0A852ZIJ7</accession>
<keyword evidence="2" id="KW-0808">Transferase</keyword>
<name>A0A852ZIJ7_9ACTN</name>
<dbReference type="PANTHER" id="PTHR21310">
    <property type="entry name" value="AMINOGLYCOSIDE PHOSPHOTRANSFERASE-RELATED-RELATED"/>
    <property type="match status" value="1"/>
</dbReference>
<dbReference type="GO" id="GO:0016740">
    <property type="term" value="F:transferase activity"/>
    <property type="evidence" value="ECO:0007669"/>
    <property type="project" value="UniProtKB-KW"/>
</dbReference>
<dbReference type="Gene3D" id="3.90.1200.10">
    <property type="match status" value="1"/>
</dbReference>
<keyword evidence="3" id="KW-1185">Reference proteome</keyword>